<evidence type="ECO:0000313" key="2">
    <source>
        <dbReference type="EMBL" id="TLD68738.1"/>
    </source>
</evidence>
<feature type="domain" description="Polysaccharide pyruvyl transferase" evidence="1">
    <location>
        <begin position="39"/>
        <end position="341"/>
    </location>
</feature>
<dbReference type="OrthoDB" id="5093983at2"/>
<dbReference type="RefSeq" id="WP_138088349.1">
    <property type="nucleotide sequence ID" value="NZ_VAUV01000020.1"/>
</dbReference>
<dbReference type="InterPro" id="IPR007345">
    <property type="entry name" value="Polysacch_pyruvyl_Trfase"/>
</dbReference>
<dbReference type="Proteomes" id="UP000306196">
    <property type="component" value="Unassembled WGS sequence"/>
</dbReference>
<dbReference type="Pfam" id="PF04230">
    <property type="entry name" value="PS_pyruv_trans"/>
    <property type="match status" value="1"/>
</dbReference>
<dbReference type="AlphaFoldDB" id="A0A5R8K8U8"/>
<dbReference type="GO" id="GO:0016740">
    <property type="term" value="F:transferase activity"/>
    <property type="evidence" value="ECO:0007669"/>
    <property type="project" value="UniProtKB-KW"/>
</dbReference>
<proteinExistence type="predicted"/>
<protein>
    <submittedName>
        <fullName evidence="2">Polysaccharide pyruvyl transferase family protein</fullName>
    </submittedName>
</protein>
<dbReference type="EMBL" id="VAUV01000020">
    <property type="protein sequence ID" value="TLD68738.1"/>
    <property type="molecule type" value="Genomic_DNA"/>
</dbReference>
<comment type="caution">
    <text evidence="2">The sequence shown here is derived from an EMBL/GenBank/DDBJ whole genome shotgun (WGS) entry which is preliminary data.</text>
</comment>
<reference evidence="2 3" key="1">
    <citation type="submission" date="2019-05" db="EMBL/GenBank/DDBJ databases">
        <title>Verrucobacter flavum gen. nov., sp. nov. a new member of the family Verrucomicrobiaceae.</title>
        <authorList>
            <person name="Szuroczki S."/>
            <person name="Abbaszade G."/>
            <person name="Szabo A."/>
            <person name="Felfoldi T."/>
            <person name="Schumann P."/>
            <person name="Boka K."/>
            <person name="Keki Z."/>
            <person name="Toumi M."/>
            <person name="Toth E."/>
        </authorList>
    </citation>
    <scope>NUCLEOTIDE SEQUENCE [LARGE SCALE GENOMIC DNA]</scope>
    <source>
        <strain evidence="2 3">MG-N-17</strain>
    </source>
</reference>
<organism evidence="2 3">
    <name type="scientific">Phragmitibacter flavus</name>
    <dbReference type="NCBI Taxonomy" id="2576071"/>
    <lineage>
        <taxon>Bacteria</taxon>
        <taxon>Pseudomonadati</taxon>
        <taxon>Verrucomicrobiota</taxon>
        <taxon>Verrucomicrobiia</taxon>
        <taxon>Verrucomicrobiales</taxon>
        <taxon>Verrucomicrobiaceae</taxon>
        <taxon>Phragmitibacter</taxon>
    </lineage>
</organism>
<dbReference type="PANTHER" id="PTHR36836">
    <property type="entry name" value="COLANIC ACID BIOSYNTHESIS PROTEIN WCAK"/>
    <property type="match status" value="1"/>
</dbReference>
<keyword evidence="2" id="KW-0808">Transferase</keyword>
<accession>A0A5R8K8U8</accession>
<keyword evidence="3" id="KW-1185">Reference proteome</keyword>
<dbReference type="PANTHER" id="PTHR36836:SF1">
    <property type="entry name" value="COLANIC ACID BIOSYNTHESIS PROTEIN WCAK"/>
    <property type="match status" value="1"/>
</dbReference>
<name>A0A5R8K8U8_9BACT</name>
<gene>
    <name evidence="2" type="ORF">FEM03_21395</name>
</gene>
<evidence type="ECO:0000259" key="1">
    <source>
        <dbReference type="Pfam" id="PF04230"/>
    </source>
</evidence>
<sequence length="414" mass="46892">MMRRHFLTSALASIPAIAAAQAEGRKPRIVLRSSWQTVNIGDIGHTPGVLAILEKHLPNVEVILWPSDVSNGVEPMLLKRFPNLVITKDRRIIDTCDFLLHGSGPYLTAHRDVAIWKNEVKKPYGIFGITMAPAGDPGLKIMSNNGLDDYTKDLLDTASFVFLRDPKSLQVVKDANVKSPIIEFGPDGAFATDLRNDETALSYLQANKLEEGKFLCVIPNLRNAPYWRIKRGTKFHPEKHRRNEEMKEHDHVLLREAIIAILRETDHKILICPEDSTQMQEGKELLFDPLPDELKPRVVWRDKFWLTDEALSIYVRSAGLFGSEMHSPIMCIGNGIPAIVCRFVEQTTKGFMWEQIGLGDWLFDLDNQENRTRLVPTILAMAKDPNTAQAKANKARQYIQTRQAEQCAILKRLL</sequence>
<evidence type="ECO:0000313" key="3">
    <source>
        <dbReference type="Proteomes" id="UP000306196"/>
    </source>
</evidence>